<gene>
    <name evidence="1" type="ORF">DFR50_12513</name>
</gene>
<sequence>MTKKAKTAAVHDADPLVSRRSAFAAVAGAATFFAVPAAAAGDLPGADGVLTGLVDRLRGLVEAEFMGSWAPESAAGSTGAVLAQIEAVQATSPAAILAKIEAAALFVEDDELDGLEGAADRVLWSAVLDLKRLKSGAVDPDRRGARL</sequence>
<reference evidence="1 2" key="1">
    <citation type="submission" date="2018-06" db="EMBL/GenBank/DDBJ databases">
        <title>Genomic Encyclopedia of Type Strains, Phase IV (KMG-IV): sequencing the most valuable type-strain genomes for metagenomic binning, comparative biology and taxonomic classification.</title>
        <authorList>
            <person name="Goeker M."/>
        </authorList>
    </citation>
    <scope>NUCLEOTIDE SEQUENCE [LARGE SCALE GENOMIC DNA]</scope>
    <source>
        <strain evidence="1 2">DSM 24875</strain>
    </source>
</reference>
<protein>
    <submittedName>
        <fullName evidence="1">Uncharacterized protein</fullName>
    </submittedName>
</protein>
<dbReference type="Proteomes" id="UP000253529">
    <property type="component" value="Unassembled WGS sequence"/>
</dbReference>
<dbReference type="EMBL" id="QNRK01000025">
    <property type="protein sequence ID" value="RBP08532.1"/>
    <property type="molecule type" value="Genomic_DNA"/>
</dbReference>
<dbReference type="RefSeq" id="WP_113891115.1">
    <property type="nucleotide sequence ID" value="NZ_QNRK01000025.1"/>
</dbReference>
<evidence type="ECO:0000313" key="1">
    <source>
        <dbReference type="EMBL" id="RBP08532.1"/>
    </source>
</evidence>
<proteinExistence type="predicted"/>
<comment type="caution">
    <text evidence="1">The sequence shown here is derived from an EMBL/GenBank/DDBJ whole genome shotgun (WGS) entry which is preliminary data.</text>
</comment>
<name>A0A366F1J2_9HYPH</name>
<dbReference type="AlphaFoldDB" id="A0A366F1J2"/>
<evidence type="ECO:0000313" key="2">
    <source>
        <dbReference type="Proteomes" id="UP000253529"/>
    </source>
</evidence>
<accession>A0A366F1J2</accession>
<organism evidence="1 2">
    <name type="scientific">Roseiarcus fermentans</name>
    <dbReference type="NCBI Taxonomy" id="1473586"/>
    <lineage>
        <taxon>Bacteria</taxon>
        <taxon>Pseudomonadati</taxon>
        <taxon>Pseudomonadota</taxon>
        <taxon>Alphaproteobacteria</taxon>
        <taxon>Hyphomicrobiales</taxon>
        <taxon>Roseiarcaceae</taxon>
        <taxon>Roseiarcus</taxon>
    </lineage>
</organism>
<keyword evidence="2" id="KW-1185">Reference proteome</keyword>